<accession>A0ABR0LP68</accession>
<gene>
    <name evidence="2" type="ORF">LTR16_002962</name>
</gene>
<feature type="compositionally biased region" description="Acidic residues" evidence="1">
    <location>
        <begin position="167"/>
        <end position="187"/>
    </location>
</feature>
<feature type="region of interest" description="Disordered" evidence="1">
    <location>
        <begin position="116"/>
        <end position="199"/>
    </location>
</feature>
<feature type="compositionally biased region" description="Acidic residues" evidence="1">
    <location>
        <begin position="228"/>
        <end position="240"/>
    </location>
</feature>
<dbReference type="Proteomes" id="UP001357485">
    <property type="component" value="Unassembled WGS sequence"/>
</dbReference>
<name>A0ABR0LP68_9PEZI</name>
<feature type="compositionally biased region" description="Basic and acidic residues" evidence="1">
    <location>
        <begin position="134"/>
        <end position="149"/>
    </location>
</feature>
<feature type="region of interest" description="Disordered" evidence="1">
    <location>
        <begin position="228"/>
        <end position="253"/>
    </location>
</feature>
<reference evidence="2 3" key="1">
    <citation type="submission" date="2023-08" db="EMBL/GenBank/DDBJ databases">
        <title>Black Yeasts Isolated from many extreme environments.</title>
        <authorList>
            <person name="Coleine C."/>
            <person name="Stajich J.E."/>
            <person name="Selbmann L."/>
        </authorList>
    </citation>
    <scope>NUCLEOTIDE SEQUENCE [LARGE SCALE GENOMIC DNA]</scope>
    <source>
        <strain evidence="2 3">CCFEE 536</strain>
    </source>
</reference>
<evidence type="ECO:0000313" key="2">
    <source>
        <dbReference type="EMBL" id="KAK5201354.1"/>
    </source>
</evidence>
<protein>
    <recommendedName>
        <fullName evidence="4">Zinc finger PHD-type domain-containing protein</fullName>
    </recommendedName>
</protein>
<evidence type="ECO:0000256" key="1">
    <source>
        <dbReference type="SAM" id="MobiDB-lite"/>
    </source>
</evidence>
<evidence type="ECO:0000313" key="3">
    <source>
        <dbReference type="Proteomes" id="UP001357485"/>
    </source>
</evidence>
<comment type="caution">
    <text evidence="2">The sequence shown here is derived from an EMBL/GenBank/DDBJ whole genome shotgun (WGS) entry which is preliminary data.</text>
</comment>
<keyword evidence="3" id="KW-1185">Reference proteome</keyword>
<organism evidence="2 3">
    <name type="scientific">Cryomyces antarcticus</name>
    <dbReference type="NCBI Taxonomy" id="329879"/>
    <lineage>
        <taxon>Eukaryota</taxon>
        <taxon>Fungi</taxon>
        <taxon>Dikarya</taxon>
        <taxon>Ascomycota</taxon>
        <taxon>Pezizomycotina</taxon>
        <taxon>Dothideomycetes</taxon>
        <taxon>Dothideomycetes incertae sedis</taxon>
        <taxon>Cryomyces</taxon>
    </lineage>
</organism>
<dbReference type="EMBL" id="JAVRRA010016681">
    <property type="protein sequence ID" value="KAK5201354.1"/>
    <property type="molecule type" value="Genomic_DNA"/>
</dbReference>
<proteinExistence type="predicted"/>
<evidence type="ECO:0008006" key="4">
    <source>
        <dbReference type="Google" id="ProtNLM"/>
    </source>
</evidence>
<sequence length="291" mass="32183">MAHSNAHLALLYGPTPGSVPLPADDEPRVCHCLKALREIGVDEADGMIVCLGGGGGVCVGLVHWRCLEETEMEGKKDGVGKTRGFLCHYCIQYAAGKRDSAYYWWPSEGAEVADAAARGDDGVGESADAMQTAEDDKGMVERDDQRGNEAEGDEDNRVEEDGKERESDDEEGEDADDEDSKEDDDKESDPNNIWEDESEVRAYCDEWLALTPGKTTQTWVERYQDYLDDGGDMADEDDAEQEPRAPTPEPLTPLLKCTDLWNENGWRHPLSPPLQPLEDLEELAAEDMVLD</sequence>